<evidence type="ECO:0000313" key="4">
    <source>
        <dbReference type="Proteomes" id="UP000297914"/>
    </source>
</evidence>
<protein>
    <submittedName>
        <fullName evidence="2">YkgJ family cysteine cluster protein</fullName>
    </submittedName>
</protein>
<dbReference type="EMBL" id="QORK01000003">
    <property type="protein sequence ID" value="TFF83282.1"/>
    <property type="molecule type" value="Genomic_DNA"/>
</dbReference>
<dbReference type="Proteomes" id="UP000297914">
    <property type="component" value="Unassembled WGS sequence"/>
</dbReference>
<comment type="caution">
    <text evidence="2">The sequence shown here is derived from an EMBL/GenBank/DDBJ whole genome shotgun (WGS) entry which is preliminary data.</text>
</comment>
<dbReference type="InterPro" id="IPR005358">
    <property type="entry name" value="Puta_zinc/iron-chelating_dom"/>
</dbReference>
<keyword evidence="3" id="KW-1185">Reference proteome</keyword>
<evidence type="ECO:0000313" key="2">
    <source>
        <dbReference type="EMBL" id="TFF83282.1"/>
    </source>
</evidence>
<proteinExistence type="predicted"/>
<accession>A0A5F0KFB2</accession>
<name>A0A5F0KFB2_9GAMM</name>
<reference evidence="2 4" key="1">
    <citation type="submission" date="2018-06" db="EMBL/GenBank/DDBJ databases">
        <title>Occurrence of a novel blaKPC-2- and qnrS2- harbouring IncP6 plasmid from Aeromonas taiwanensis isolates recovered from the river sediments.</title>
        <authorList>
            <person name="Zheng B."/>
            <person name="Yu X."/>
            <person name="Xiao Y."/>
        </authorList>
    </citation>
    <scope>NUCLEOTIDE SEQUENCE [LARGE SCALE GENOMIC DNA]</scope>
    <source>
        <strain evidence="1 3">1713</strain>
        <strain evidence="2 4">198</strain>
    </source>
</reference>
<dbReference type="EMBL" id="QORL01000003">
    <property type="protein sequence ID" value="TFF80431.1"/>
    <property type="molecule type" value="Genomic_DNA"/>
</dbReference>
<dbReference type="Pfam" id="PF03692">
    <property type="entry name" value="CxxCxxCC"/>
    <property type="match status" value="1"/>
</dbReference>
<gene>
    <name evidence="1" type="ORF">DRM93_02575</name>
    <name evidence="2" type="ORF">DRM94_02575</name>
</gene>
<sequence length="201" mass="23742">MFFIYSNLGLFMDHEFDEKNPKMAVEFSNSNREKMIRLFPSSLSKKEEGLYLRITKSKTNYLNKLSSLFSEMNEIYAYVDKFTPCKKGCSHCCHIPVSVSELEAEYIEKSLKIKRKAFSAYDITQNKPCPFLKDNGCSIYNVRPFVCRRHVVLTKTSYWCELERCNQETMPLLNFTETQKSFEHLIYESGKNIFFDIREIF</sequence>
<evidence type="ECO:0000313" key="3">
    <source>
        <dbReference type="Proteomes" id="UP000297720"/>
    </source>
</evidence>
<dbReference type="Proteomes" id="UP000297720">
    <property type="component" value="Unassembled WGS sequence"/>
</dbReference>
<organism evidence="2 4">
    <name type="scientific">Aeromonas taiwanensis</name>
    <dbReference type="NCBI Taxonomy" id="633417"/>
    <lineage>
        <taxon>Bacteria</taxon>
        <taxon>Pseudomonadati</taxon>
        <taxon>Pseudomonadota</taxon>
        <taxon>Gammaproteobacteria</taxon>
        <taxon>Aeromonadales</taxon>
        <taxon>Aeromonadaceae</taxon>
        <taxon>Aeromonas</taxon>
    </lineage>
</organism>
<evidence type="ECO:0000313" key="1">
    <source>
        <dbReference type="EMBL" id="TFF80431.1"/>
    </source>
</evidence>
<dbReference type="AlphaFoldDB" id="A0A5F0KFB2"/>